<gene>
    <name evidence="9" type="primary">SNX21</name>
</gene>
<dbReference type="AlphaFoldDB" id="A0A8C5R8K9"/>
<dbReference type="GeneTree" id="ENSGT00530000063759"/>
<keyword evidence="4" id="KW-0653">Protein transport</keyword>
<dbReference type="GO" id="GO:0031901">
    <property type="term" value="C:early endosome membrane"/>
    <property type="evidence" value="ECO:0007669"/>
    <property type="project" value="UniProtKB-SubCell"/>
</dbReference>
<keyword evidence="5" id="KW-0446">Lipid-binding</keyword>
<evidence type="ECO:0000256" key="2">
    <source>
        <dbReference type="ARBA" id="ARBA00022448"/>
    </source>
</evidence>
<accession>A0A8C5R8K9</accession>
<reference evidence="9" key="1">
    <citation type="submission" date="2025-08" db="UniProtKB">
        <authorList>
            <consortium name="Ensembl"/>
        </authorList>
    </citation>
    <scope>IDENTIFICATION</scope>
</reference>
<dbReference type="PANTHER" id="PTHR20939">
    <property type="entry name" value="SORTING NEXIN 20, 21"/>
    <property type="match status" value="1"/>
</dbReference>
<dbReference type="InterPro" id="IPR039937">
    <property type="entry name" value="SNX20/SNX21"/>
</dbReference>
<evidence type="ECO:0000256" key="6">
    <source>
        <dbReference type="ARBA" id="ARBA00023136"/>
    </source>
</evidence>
<keyword evidence="6" id="KW-0472">Membrane</keyword>
<feature type="compositionally biased region" description="Basic residues" evidence="7">
    <location>
        <begin position="1"/>
        <end position="11"/>
    </location>
</feature>
<evidence type="ECO:0000256" key="5">
    <source>
        <dbReference type="ARBA" id="ARBA00023121"/>
    </source>
</evidence>
<feature type="compositionally biased region" description="Pro residues" evidence="7">
    <location>
        <begin position="14"/>
        <end position="25"/>
    </location>
</feature>
<dbReference type="GO" id="GO:1901981">
    <property type="term" value="F:phosphatidylinositol phosphate binding"/>
    <property type="evidence" value="ECO:0007669"/>
    <property type="project" value="TreeGrafter"/>
</dbReference>
<name>A0A8C5R8K9_9ANUR</name>
<reference evidence="9" key="2">
    <citation type="submission" date="2025-09" db="UniProtKB">
        <authorList>
            <consortium name="Ensembl"/>
        </authorList>
    </citation>
    <scope>IDENTIFICATION</scope>
</reference>
<evidence type="ECO:0000313" key="9">
    <source>
        <dbReference type="Ensembl" id="ENSLLEP00000048476.1"/>
    </source>
</evidence>
<feature type="domain" description="PX" evidence="8">
    <location>
        <begin position="94"/>
        <end position="211"/>
    </location>
</feature>
<proteinExistence type="predicted"/>
<evidence type="ECO:0000256" key="7">
    <source>
        <dbReference type="SAM" id="MobiDB-lite"/>
    </source>
</evidence>
<dbReference type="Proteomes" id="UP000694569">
    <property type="component" value="Unplaced"/>
</dbReference>
<dbReference type="InterPro" id="IPR036871">
    <property type="entry name" value="PX_dom_sf"/>
</dbReference>
<dbReference type="OrthoDB" id="5975050at2759"/>
<dbReference type="SUPFAM" id="SSF64268">
    <property type="entry name" value="PX domain"/>
    <property type="match status" value="1"/>
</dbReference>
<evidence type="ECO:0000256" key="4">
    <source>
        <dbReference type="ARBA" id="ARBA00022927"/>
    </source>
</evidence>
<keyword evidence="10" id="KW-1185">Reference proteome</keyword>
<keyword evidence="2" id="KW-0813">Transport</keyword>
<sequence length="340" mass="38739">MASRLLKRLRPSLREPPGPGPGPPEEPPEIAELEDDTDGLSRQLSGTLSLSEESLGSEESEGEYNPLEEQDHGPLLTQQLREMWASSQRRPKPVTLTFEVTEANVVRDVHAKYVVYTIFVLQSGKFDPSPGYISCRYSDLERLKRRLRSLYPDEMSEVSFPRKRLHKNFTSETIAKRSRAFEQFLSHVSSLPSLRCSPQFLGFFYVKEIQKAQQLTRAGLYKLALPLWTNTWALQEKLCPRGPSTHRLLVLAGLVVCHQEMDTLVEAQMYSEQAVGLLKETLDPICPWLVPFLHVHIQLSWRIGKDKRESEAVIQKLQEAGHNTHDDASIKELLVKETVN</sequence>
<evidence type="ECO:0000256" key="1">
    <source>
        <dbReference type="ARBA" id="ARBA00004469"/>
    </source>
</evidence>
<feature type="compositionally biased region" description="Low complexity" evidence="7">
    <location>
        <begin position="44"/>
        <end position="54"/>
    </location>
</feature>
<dbReference type="PANTHER" id="PTHR20939:SF10">
    <property type="entry name" value="SORTING NEXIN-21"/>
    <property type="match status" value="1"/>
</dbReference>
<evidence type="ECO:0000313" key="10">
    <source>
        <dbReference type="Proteomes" id="UP000694569"/>
    </source>
</evidence>
<feature type="compositionally biased region" description="Acidic residues" evidence="7">
    <location>
        <begin position="55"/>
        <end position="68"/>
    </location>
</feature>
<comment type="subcellular location">
    <subcellularLocation>
        <location evidence="1">Early endosome membrane</location>
        <topology evidence="1">Peripheral membrane protein</topology>
        <orientation evidence="1">Cytoplasmic side</orientation>
    </subcellularLocation>
</comment>
<feature type="region of interest" description="Disordered" evidence="7">
    <location>
        <begin position="1"/>
        <end position="70"/>
    </location>
</feature>
<evidence type="ECO:0000256" key="3">
    <source>
        <dbReference type="ARBA" id="ARBA00022753"/>
    </source>
</evidence>
<dbReference type="GO" id="GO:0015031">
    <property type="term" value="P:protein transport"/>
    <property type="evidence" value="ECO:0007669"/>
    <property type="project" value="UniProtKB-KW"/>
</dbReference>
<dbReference type="Gene3D" id="3.30.1520.10">
    <property type="entry name" value="Phox-like domain"/>
    <property type="match status" value="1"/>
</dbReference>
<feature type="compositionally biased region" description="Acidic residues" evidence="7">
    <location>
        <begin position="26"/>
        <end position="38"/>
    </location>
</feature>
<evidence type="ECO:0000259" key="8">
    <source>
        <dbReference type="PROSITE" id="PS50195"/>
    </source>
</evidence>
<dbReference type="Ensembl" id="ENSLLET00000050368.1">
    <property type="protein sequence ID" value="ENSLLEP00000048476.1"/>
    <property type="gene ID" value="ENSLLEG00000030562.1"/>
</dbReference>
<dbReference type="InterPro" id="IPR001683">
    <property type="entry name" value="PX_dom"/>
</dbReference>
<dbReference type="Pfam" id="PF00787">
    <property type="entry name" value="PX"/>
    <property type="match status" value="1"/>
</dbReference>
<protein>
    <submittedName>
        <fullName evidence="9">Sorting nexin family member 21</fullName>
    </submittedName>
</protein>
<dbReference type="SMART" id="SM00312">
    <property type="entry name" value="PX"/>
    <property type="match status" value="1"/>
</dbReference>
<keyword evidence="3" id="KW-0967">Endosome</keyword>
<organism evidence="9 10">
    <name type="scientific">Leptobrachium leishanense</name>
    <name type="common">Leishan spiny toad</name>
    <dbReference type="NCBI Taxonomy" id="445787"/>
    <lineage>
        <taxon>Eukaryota</taxon>
        <taxon>Metazoa</taxon>
        <taxon>Chordata</taxon>
        <taxon>Craniata</taxon>
        <taxon>Vertebrata</taxon>
        <taxon>Euteleostomi</taxon>
        <taxon>Amphibia</taxon>
        <taxon>Batrachia</taxon>
        <taxon>Anura</taxon>
        <taxon>Pelobatoidea</taxon>
        <taxon>Megophryidae</taxon>
        <taxon>Leptobrachium</taxon>
    </lineage>
</organism>
<dbReference type="PROSITE" id="PS50195">
    <property type="entry name" value="PX"/>
    <property type="match status" value="1"/>
</dbReference>